<dbReference type="EMBL" id="KE504123">
    <property type="protein sequence ID" value="EPT05768.1"/>
    <property type="molecule type" value="Genomic_DNA"/>
</dbReference>
<dbReference type="Pfam" id="PF18758">
    <property type="entry name" value="KDZ"/>
    <property type="match status" value="1"/>
</dbReference>
<gene>
    <name evidence="1" type="ORF">FOMPIDRAFT_1111298</name>
</gene>
<dbReference type="AlphaFoldDB" id="S8ENS2"/>
<dbReference type="OrthoDB" id="3251205at2759"/>
<dbReference type="Proteomes" id="UP000015241">
    <property type="component" value="Unassembled WGS sequence"/>
</dbReference>
<dbReference type="HOGENOM" id="CLU_056797_1_0_1"/>
<dbReference type="PANTHER" id="PTHR33096">
    <property type="entry name" value="CXC2 DOMAIN-CONTAINING PROTEIN"/>
    <property type="match status" value="1"/>
</dbReference>
<dbReference type="InterPro" id="IPR040521">
    <property type="entry name" value="KDZ"/>
</dbReference>
<dbReference type="PANTHER" id="PTHR33096:SF1">
    <property type="entry name" value="CXC1-LIKE CYSTEINE CLUSTER ASSOCIATED WITH KDZ TRANSPOSASES DOMAIN-CONTAINING PROTEIN"/>
    <property type="match status" value="1"/>
</dbReference>
<proteinExistence type="predicted"/>
<dbReference type="STRING" id="743788.S8ENS2"/>
<protein>
    <submittedName>
        <fullName evidence="1">Uncharacterized protein</fullName>
    </submittedName>
</protein>
<accession>S8ENS2</accession>
<dbReference type="InParanoid" id="S8ENS2"/>
<organism evidence="1 2">
    <name type="scientific">Fomitopsis schrenkii</name>
    <name type="common">Brown rot fungus</name>
    <dbReference type="NCBI Taxonomy" id="2126942"/>
    <lineage>
        <taxon>Eukaryota</taxon>
        <taxon>Fungi</taxon>
        <taxon>Dikarya</taxon>
        <taxon>Basidiomycota</taxon>
        <taxon>Agaricomycotina</taxon>
        <taxon>Agaricomycetes</taxon>
        <taxon>Polyporales</taxon>
        <taxon>Fomitopsis</taxon>
    </lineage>
</organism>
<reference evidence="1 2" key="1">
    <citation type="journal article" date="2012" name="Science">
        <title>The Paleozoic origin of enzymatic lignin decomposition reconstructed from 31 fungal genomes.</title>
        <authorList>
            <person name="Floudas D."/>
            <person name="Binder M."/>
            <person name="Riley R."/>
            <person name="Barry K."/>
            <person name="Blanchette R.A."/>
            <person name="Henrissat B."/>
            <person name="Martinez A.T."/>
            <person name="Otillar R."/>
            <person name="Spatafora J.W."/>
            <person name="Yadav J.S."/>
            <person name="Aerts A."/>
            <person name="Benoit I."/>
            <person name="Boyd A."/>
            <person name="Carlson A."/>
            <person name="Copeland A."/>
            <person name="Coutinho P.M."/>
            <person name="de Vries R.P."/>
            <person name="Ferreira P."/>
            <person name="Findley K."/>
            <person name="Foster B."/>
            <person name="Gaskell J."/>
            <person name="Glotzer D."/>
            <person name="Gorecki P."/>
            <person name="Heitman J."/>
            <person name="Hesse C."/>
            <person name="Hori C."/>
            <person name="Igarashi K."/>
            <person name="Jurgens J.A."/>
            <person name="Kallen N."/>
            <person name="Kersten P."/>
            <person name="Kohler A."/>
            <person name="Kuees U."/>
            <person name="Kumar T.K.A."/>
            <person name="Kuo A."/>
            <person name="LaButti K."/>
            <person name="Larrondo L.F."/>
            <person name="Lindquist E."/>
            <person name="Ling A."/>
            <person name="Lombard V."/>
            <person name="Lucas S."/>
            <person name="Lundell T."/>
            <person name="Martin R."/>
            <person name="McLaughlin D.J."/>
            <person name="Morgenstern I."/>
            <person name="Morin E."/>
            <person name="Murat C."/>
            <person name="Nagy L.G."/>
            <person name="Nolan M."/>
            <person name="Ohm R.A."/>
            <person name="Patyshakuliyeva A."/>
            <person name="Rokas A."/>
            <person name="Ruiz-Duenas F.J."/>
            <person name="Sabat G."/>
            <person name="Salamov A."/>
            <person name="Samejima M."/>
            <person name="Schmutz J."/>
            <person name="Slot J.C."/>
            <person name="St John F."/>
            <person name="Stenlid J."/>
            <person name="Sun H."/>
            <person name="Sun S."/>
            <person name="Syed K."/>
            <person name="Tsang A."/>
            <person name="Wiebenga A."/>
            <person name="Young D."/>
            <person name="Pisabarro A."/>
            <person name="Eastwood D.C."/>
            <person name="Martin F."/>
            <person name="Cullen D."/>
            <person name="Grigoriev I.V."/>
            <person name="Hibbett D.S."/>
        </authorList>
    </citation>
    <scope>NUCLEOTIDE SEQUENCE</scope>
    <source>
        <strain evidence="2">FP-58527</strain>
    </source>
</reference>
<evidence type="ECO:0000313" key="2">
    <source>
        <dbReference type="Proteomes" id="UP000015241"/>
    </source>
</evidence>
<dbReference type="eggNOG" id="ENOG502SKEZ">
    <property type="taxonomic scope" value="Eukaryota"/>
</dbReference>
<evidence type="ECO:0000313" key="1">
    <source>
        <dbReference type="EMBL" id="EPT05768.1"/>
    </source>
</evidence>
<keyword evidence="2" id="KW-1185">Reference proteome</keyword>
<name>S8ENS2_FOMSC</name>
<sequence length="317" mass="36539">MKYPLAIVNKLMDVYGSDILVAYDIACAFWKTLARSSLGSRARRLRMAGVVPAFHGHGHNRGCQVNWHPLYMEGTGKEDFEGCERCFSESNSLAAGTRLSSSFHREQAIEEFFRFWGEDKHLDLGTFIFNNYRQALNIISDDGCALDALAAELRVATTALEDYLQQEREYLRSRKAESPDISRKLDYLAALHRLQDAGDKKAVADKAFQQLDYNIIRNGYTEKEIKAVRANRTRATNRYFETDDDCRAYEDELDVPMRWLPGSHEYQEASQLLTEREYRRSLDKLERLVVQRLFELTKAGMSGTGEHITRYGIQQRH</sequence>